<comment type="caution">
    <text evidence="2">The sequence shown here is derived from an EMBL/GenBank/DDBJ whole genome shotgun (WGS) entry which is preliminary data.</text>
</comment>
<reference evidence="2" key="1">
    <citation type="journal article" date="2014" name="Front. Microbiol.">
        <title>High frequency of phylogenetically diverse reductive dehalogenase-homologous genes in deep subseafloor sedimentary metagenomes.</title>
        <authorList>
            <person name="Kawai M."/>
            <person name="Futagami T."/>
            <person name="Toyoda A."/>
            <person name="Takaki Y."/>
            <person name="Nishi S."/>
            <person name="Hori S."/>
            <person name="Arai W."/>
            <person name="Tsubouchi T."/>
            <person name="Morono Y."/>
            <person name="Uchiyama I."/>
            <person name="Ito T."/>
            <person name="Fujiyama A."/>
            <person name="Inagaki F."/>
            <person name="Takami H."/>
        </authorList>
    </citation>
    <scope>NUCLEOTIDE SEQUENCE</scope>
    <source>
        <strain evidence="2">Expedition CK06-06</strain>
    </source>
</reference>
<sequence>MKIINEIKDEWNKNKVRTGFMGAVVFIAILNFIKPDSTSGLLKYLGLSIINFSLIAIIILLIWYFYWRKKNGII</sequence>
<keyword evidence="1" id="KW-1133">Transmembrane helix</keyword>
<dbReference type="EMBL" id="BART01011048">
    <property type="protein sequence ID" value="GAG80100.1"/>
    <property type="molecule type" value="Genomic_DNA"/>
</dbReference>
<name>X1ACE3_9ZZZZ</name>
<evidence type="ECO:0000256" key="1">
    <source>
        <dbReference type="SAM" id="Phobius"/>
    </source>
</evidence>
<feature type="transmembrane region" description="Helical" evidence="1">
    <location>
        <begin position="16"/>
        <end position="33"/>
    </location>
</feature>
<keyword evidence="1" id="KW-0812">Transmembrane</keyword>
<gene>
    <name evidence="2" type="ORF">S01H4_23724</name>
</gene>
<organism evidence="2">
    <name type="scientific">marine sediment metagenome</name>
    <dbReference type="NCBI Taxonomy" id="412755"/>
    <lineage>
        <taxon>unclassified sequences</taxon>
        <taxon>metagenomes</taxon>
        <taxon>ecological metagenomes</taxon>
    </lineage>
</organism>
<keyword evidence="1" id="KW-0472">Membrane</keyword>
<feature type="transmembrane region" description="Helical" evidence="1">
    <location>
        <begin position="45"/>
        <end position="67"/>
    </location>
</feature>
<proteinExistence type="predicted"/>
<evidence type="ECO:0000313" key="2">
    <source>
        <dbReference type="EMBL" id="GAG80100.1"/>
    </source>
</evidence>
<protein>
    <submittedName>
        <fullName evidence="2">Uncharacterized protein</fullName>
    </submittedName>
</protein>
<dbReference type="AlphaFoldDB" id="X1ACE3"/>
<accession>X1ACE3</accession>